<evidence type="ECO:0000313" key="1">
    <source>
        <dbReference type="EMBL" id="EJR59304.1"/>
    </source>
</evidence>
<gene>
    <name evidence="1" type="ORF">IK5_06299</name>
</gene>
<dbReference type="EMBL" id="AHFG01000111">
    <property type="protein sequence ID" value="EJR59304.1"/>
    <property type="molecule type" value="Genomic_DNA"/>
</dbReference>
<comment type="caution">
    <text evidence="1">The sequence shown here is derived from an EMBL/GenBank/DDBJ whole genome shotgun (WGS) entry which is preliminary data.</text>
</comment>
<evidence type="ECO:0000313" key="2">
    <source>
        <dbReference type="Proteomes" id="UP000006967"/>
    </source>
</evidence>
<dbReference type="Proteomes" id="UP000006967">
    <property type="component" value="Unassembled WGS sequence"/>
</dbReference>
<dbReference type="AlphaFoldDB" id="A0A9W5NYZ4"/>
<sequence>MVKHDFKVHNLTHEIESQLIEMENNVRGSIIIYIEESVKMCLNCV</sequence>
<protein>
    <submittedName>
        <fullName evidence="1">Uncharacterized protein</fullName>
    </submittedName>
</protein>
<accession>A0A9W5NYZ4</accession>
<name>A0A9W5NYZ4_BACCE</name>
<proteinExistence type="predicted"/>
<organism evidence="1 2">
    <name type="scientific">Bacillus cereus VD154</name>
    <dbReference type="NCBI Taxonomy" id="1053238"/>
    <lineage>
        <taxon>Bacteria</taxon>
        <taxon>Bacillati</taxon>
        <taxon>Bacillota</taxon>
        <taxon>Bacilli</taxon>
        <taxon>Bacillales</taxon>
        <taxon>Bacillaceae</taxon>
        <taxon>Bacillus</taxon>
        <taxon>Bacillus cereus group</taxon>
    </lineage>
</organism>
<reference evidence="1 2" key="1">
    <citation type="submission" date="2012-04" db="EMBL/GenBank/DDBJ databases">
        <title>The Genome Sequence of Bacillus cereus VD154.</title>
        <authorList>
            <consortium name="The Broad Institute Genome Sequencing Platform"/>
            <consortium name="The Broad Institute Genome Sequencing Center for Infectious Disease"/>
            <person name="Feldgarden M."/>
            <person name="Van der Auwera G.A."/>
            <person name="Mahillon J."/>
            <person name="Duprez V."/>
            <person name="Timmery S."/>
            <person name="Mattelet C."/>
            <person name="Dierick K."/>
            <person name="Sun M."/>
            <person name="Yu Z."/>
            <person name="Zhu L."/>
            <person name="Hu X."/>
            <person name="Shank E.B."/>
            <person name="Swiecicka I."/>
            <person name="Hansen B.M."/>
            <person name="Andrup L."/>
            <person name="Young S.K."/>
            <person name="Zeng Q."/>
            <person name="Gargeya S."/>
            <person name="Fitzgerald M."/>
            <person name="Haas B."/>
            <person name="Abouelleil A."/>
            <person name="Alvarado L."/>
            <person name="Arachchi H.M."/>
            <person name="Berlin A."/>
            <person name="Chapman S.B."/>
            <person name="Goldberg J."/>
            <person name="Griggs A."/>
            <person name="Gujja S."/>
            <person name="Hansen M."/>
            <person name="Howarth C."/>
            <person name="Imamovic A."/>
            <person name="Larimer J."/>
            <person name="McCowen C."/>
            <person name="Montmayeur A."/>
            <person name="Murphy C."/>
            <person name="Neiman D."/>
            <person name="Pearson M."/>
            <person name="Priest M."/>
            <person name="Roberts A."/>
            <person name="Saif S."/>
            <person name="Shea T."/>
            <person name="Sisk P."/>
            <person name="Sykes S."/>
            <person name="Wortman J."/>
            <person name="Nusbaum C."/>
            <person name="Birren B."/>
        </authorList>
    </citation>
    <scope>NUCLEOTIDE SEQUENCE [LARGE SCALE GENOMIC DNA]</scope>
    <source>
        <strain evidence="1 2">VD154</strain>
    </source>
</reference>